<dbReference type="RefSeq" id="WP_064907711.1">
    <property type="nucleotide sequence ID" value="NZ_PSZD01000005.1"/>
</dbReference>
<dbReference type="Gene3D" id="3.20.20.30">
    <property type="entry name" value="Luciferase-like domain"/>
    <property type="match status" value="1"/>
</dbReference>
<name>A0A2S6A8U6_9NOCA</name>
<accession>A0A2S6A8U6</accession>
<dbReference type="PANTHER" id="PTHR43244">
    <property type="match status" value="1"/>
</dbReference>
<dbReference type="AlphaFoldDB" id="A0A2S6A8U6"/>
<evidence type="ECO:0000259" key="2">
    <source>
        <dbReference type="Pfam" id="PF00296"/>
    </source>
</evidence>
<dbReference type="CDD" id="cd01097">
    <property type="entry name" value="Tetrahydromethanopterin_reductase"/>
    <property type="match status" value="1"/>
</dbReference>
<dbReference type="PANTHER" id="PTHR43244:SF1">
    <property type="entry name" value="5,10-METHYLENETETRAHYDROMETHANOPTERIN REDUCTASE"/>
    <property type="match status" value="1"/>
</dbReference>
<evidence type="ECO:0000256" key="1">
    <source>
        <dbReference type="ARBA" id="ARBA00023002"/>
    </source>
</evidence>
<keyword evidence="4" id="KW-1185">Reference proteome</keyword>
<sequence length="305" mass="31767">MTSNTVVEAARSALGPVGVTLPVSFTRTPSAQEQRSAGRRLEEAGVRAVWTNEVIGKDAFAHLAVLLAATERMTAGTCVANIWARAPQTAHGAAAYLAQAYAGRFVLGLGVGYPQQADSVGREFGSPLTTMRDYVAGMDAQTWPPAPETSYPRILAANGPKMLALAADIADGALPAGLPAEHTARARDALGPGKLLVVGQSVVVDDDRGRARATAREVVRTWAARPSFRATLVELGYPAIEIDELGDRVVDALVAHGRAESIAATIRSHLDAGADHVVLLPPIGTEFGSGIEQLVSIAPALGEIG</sequence>
<dbReference type="InterPro" id="IPR011251">
    <property type="entry name" value="Luciferase-like_dom"/>
</dbReference>
<dbReference type="SUPFAM" id="SSF51679">
    <property type="entry name" value="Bacterial luciferase-like"/>
    <property type="match status" value="1"/>
</dbReference>
<protein>
    <submittedName>
        <fullName evidence="3">TIGR03620 family F420-dependent LLM class oxidoreductase</fullName>
    </submittedName>
</protein>
<dbReference type="EMBL" id="PSZD01000005">
    <property type="protein sequence ID" value="PPJ29736.1"/>
    <property type="molecule type" value="Genomic_DNA"/>
</dbReference>
<dbReference type="NCBIfam" id="TIGR03620">
    <property type="entry name" value="F420_MSMEG_4141"/>
    <property type="match status" value="1"/>
</dbReference>
<reference evidence="3 4" key="1">
    <citation type="submission" date="2018-02" db="EMBL/GenBank/DDBJ databases">
        <title>8 Nocardia nova and 1 Nocardia cyriacigeorgica strain used for evolution to TMP-SMX.</title>
        <authorList>
            <person name="Mehta H."/>
            <person name="Weng J."/>
            <person name="Shamoo Y."/>
        </authorList>
    </citation>
    <scope>NUCLEOTIDE SEQUENCE [LARGE SCALE GENOMIC DNA]</scope>
    <source>
        <strain evidence="3 4">BAA2227</strain>
    </source>
</reference>
<dbReference type="Proteomes" id="UP000238356">
    <property type="component" value="Unassembled WGS sequence"/>
</dbReference>
<organism evidence="3 4">
    <name type="scientific">Nocardia nova</name>
    <dbReference type="NCBI Taxonomy" id="37330"/>
    <lineage>
        <taxon>Bacteria</taxon>
        <taxon>Bacillati</taxon>
        <taxon>Actinomycetota</taxon>
        <taxon>Actinomycetes</taxon>
        <taxon>Mycobacteriales</taxon>
        <taxon>Nocardiaceae</taxon>
        <taxon>Nocardia</taxon>
    </lineage>
</organism>
<comment type="caution">
    <text evidence="3">The sequence shown here is derived from an EMBL/GenBank/DDBJ whole genome shotgun (WGS) entry which is preliminary data.</text>
</comment>
<gene>
    <name evidence="3" type="ORF">C5F51_09515</name>
</gene>
<evidence type="ECO:0000313" key="3">
    <source>
        <dbReference type="EMBL" id="PPJ29736.1"/>
    </source>
</evidence>
<dbReference type="Pfam" id="PF00296">
    <property type="entry name" value="Bac_luciferase"/>
    <property type="match status" value="1"/>
</dbReference>
<proteinExistence type="predicted"/>
<dbReference type="InterPro" id="IPR019922">
    <property type="entry name" value="Lucif-like_OxRdatse_MSMEG_4141"/>
</dbReference>
<dbReference type="InterPro" id="IPR036661">
    <property type="entry name" value="Luciferase-like_sf"/>
</dbReference>
<feature type="domain" description="Luciferase-like" evidence="2">
    <location>
        <begin position="29"/>
        <end position="276"/>
    </location>
</feature>
<dbReference type="InterPro" id="IPR050564">
    <property type="entry name" value="F420-G6PD/mer"/>
</dbReference>
<dbReference type="GO" id="GO:0016705">
    <property type="term" value="F:oxidoreductase activity, acting on paired donors, with incorporation or reduction of molecular oxygen"/>
    <property type="evidence" value="ECO:0007669"/>
    <property type="project" value="InterPro"/>
</dbReference>
<keyword evidence="1" id="KW-0560">Oxidoreductase</keyword>
<evidence type="ECO:0000313" key="4">
    <source>
        <dbReference type="Proteomes" id="UP000238356"/>
    </source>
</evidence>